<dbReference type="InParanoid" id="A0A316VX64"/>
<proteinExistence type="predicted"/>
<dbReference type="GeneID" id="37035894"/>
<sequence length="65" mass="6427">MGLDTGQAAAGSATPANLGDRIVAPRVCACSSVAVHSQPLTSLATPSIPICPHCAQIDSAATPTR</sequence>
<accession>A0A316VX64</accession>
<gene>
    <name evidence="1" type="ORF">IE81DRAFT_323691</name>
</gene>
<reference evidence="1 2" key="1">
    <citation type="journal article" date="2018" name="Mol. Biol. Evol.">
        <title>Broad Genomic Sampling Reveals a Smut Pathogenic Ancestry of the Fungal Clade Ustilaginomycotina.</title>
        <authorList>
            <person name="Kijpornyongpan T."/>
            <person name="Mondo S.J."/>
            <person name="Barry K."/>
            <person name="Sandor L."/>
            <person name="Lee J."/>
            <person name="Lipzen A."/>
            <person name="Pangilinan J."/>
            <person name="LaButti K."/>
            <person name="Hainaut M."/>
            <person name="Henrissat B."/>
            <person name="Grigoriev I.V."/>
            <person name="Spatafora J.W."/>
            <person name="Aime M.C."/>
        </authorList>
    </citation>
    <scope>NUCLEOTIDE SEQUENCE [LARGE SCALE GENOMIC DNA]</scope>
    <source>
        <strain evidence="1 2">MCA 4658</strain>
    </source>
</reference>
<dbReference type="RefSeq" id="XP_025369366.1">
    <property type="nucleotide sequence ID" value="XM_025514024.1"/>
</dbReference>
<name>A0A316VX64_9BASI</name>
<dbReference type="Proteomes" id="UP000245783">
    <property type="component" value="Unassembled WGS sequence"/>
</dbReference>
<evidence type="ECO:0000313" key="2">
    <source>
        <dbReference type="Proteomes" id="UP000245783"/>
    </source>
</evidence>
<keyword evidence="2" id="KW-1185">Reference proteome</keyword>
<evidence type="ECO:0000313" key="1">
    <source>
        <dbReference type="EMBL" id="PWN42206.1"/>
    </source>
</evidence>
<dbReference type="EMBL" id="KZ819382">
    <property type="protein sequence ID" value="PWN42206.1"/>
    <property type="molecule type" value="Genomic_DNA"/>
</dbReference>
<protein>
    <submittedName>
        <fullName evidence="1">Uncharacterized protein</fullName>
    </submittedName>
</protein>
<organism evidence="1 2">
    <name type="scientific">Ceraceosorus guamensis</name>
    <dbReference type="NCBI Taxonomy" id="1522189"/>
    <lineage>
        <taxon>Eukaryota</taxon>
        <taxon>Fungi</taxon>
        <taxon>Dikarya</taxon>
        <taxon>Basidiomycota</taxon>
        <taxon>Ustilaginomycotina</taxon>
        <taxon>Exobasidiomycetes</taxon>
        <taxon>Ceraceosorales</taxon>
        <taxon>Ceraceosoraceae</taxon>
        <taxon>Ceraceosorus</taxon>
    </lineage>
</organism>
<dbReference type="AlphaFoldDB" id="A0A316VX64"/>